<feature type="region of interest" description="Disordered" evidence="1">
    <location>
        <begin position="210"/>
        <end position="254"/>
    </location>
</feature>
<dbReference type="Proteomes" id="UP001631993">
    <property type="component" value="Unassembled WGS sequence"/>
</dbReference>
<comment type="caution">
    <text evidence="3">The sequence shown here is derived from an EMBL/GenBank/DDBJ whole genome shotgun (WGS) entry which is preliminary data.</text>
</comment>
<evidence type="ECO:0000256" key="1">
    <source>
        <dbReference type="SAM" id="MobiDB-lite"/>
    </source>
</evidence>
<keyword evidence="2" id="KW-1133">Transmembrane helix</keyword>
<feature type="compositionally biased region" description="Low complexity" evidence="1">
    <location>
        <begin position="213"/>
        <end position="254"/>
    </location>
</feature>
<evidence type="ECO:0000313" key="3">
    <source>
        <dbReference type="EMBL" id="MFM9649032.1"/>
    </source>
</evidence>
<feature type="region of interest" description="Disordered" evidence="1">
    <location>
        <begin position="65"/>
        <end position="96"/>
    </location>
</feature>
<evidence type="ECO:0000256" key="2">
    <source>
        <dbReference type="SAM" id="Phobius"/>
    </source>
</evidence>
<gene>
    <name evidence="3" type="ORF">ACKI1S_23155</name>
</gene>
<evidence type="ECO:0000313" key="4">
    <source>
        <dbReference type="Proteomes" id="UP001631993"/>
    </source>
</evidence>
<sequence>MSDELSAALSELAAARATAPTVGGPATRARAMRRRRRRRAAATLGAGTAALALLGFALTLHLGEDPDHPAGRRTPAVAPSGPAPHSATAPAPVSGTLDVSGGDLTFGGRMMPILSTLDLPPGSTSTTPMTVVAKPVRIALAIDVPSEGRTVVNVVHVVELRDGKGSPLYVGTFPPDIEAREGYDARGAVIALRAEDAQWFHSRIHLGTSISVTTGPTPTATPSATAPGATPSPSDEAHVVSPVPASVPVSEGAG</sequence>
<keyword evidence="2" id="KW-0472">Membrane</keyword>
<dbReference type="EMBL" id="JBJVNE010000011">
    <property type="protein sequence ID" value="MFM9649032.1"/>
    <property type="molecule type" value="Genomic_DNA"/>
</dbReference>
<feature type="transmembrane region" description="Helical" evidence="2">
    <location>
        <begin position="40"/>
        <end position="63"/>
    </location>
</feature>
<reference evidence="3 4" key="1">
    <citation type="submission" date="2024-12" db="EMBL/GenBank/DDBJ databases">
        <title>Forecasting of Potato common scab and diversities of Pathogenic streptomyces spp. in china.</title>
        <authorList>
            <person name="Handique U."/>
            <person name="Wu J."/>
        </authorList>
    </citation>
    <scope>NUCLEOTIDE SEQUENCE [LARGE SCALE GENOMIC DNA]</scope>
    <source>
        <strain evidence="3 4">ZRIMU1585</strain>
    </source>
</reference>
<name>A0ABW9IM34_STRGJ</name>
<organism evidence="3 4">
    <name type="scientific">Streptomyces galilaeus</name>
    <dbReference type="NCBI Taxonomy" id="33899"/>
    <lineage>
        <taxon>Bacteria</taxon>
        <taxon>Bacillati</taxon>
        <taxon>Actinomycetota</taxon>
        <taxon>Actinomycetes</taxon>
        <taxon>Kitasatosporales</taxon>
        <taxon>Streptomycetaceae</taxon>
        <taxon>Streptomyces</taxon>
    </lineage>
</organism>
<protein>
    <recommendedName>
        <fullName evidence="5">L,D-transpeptidase</fullName>
    </recommendedName>
</protein>
<keyword evidence="4" id="KW-1185">Reference proteome</keyword>
<accession>A0ABW9IM34</accession>
<keyword evidence="2" id="KW-0812">Transmembrane</keyword>
<dbReference type="RefSeq" id="WP_369277370.1">
    <property type="nucleotide sequence ID" value="NZ_JBJVMW010000011.1"/>
</dbReference>
<evidence type="ECO:0008006" key="5">
    <source>
        <dbReference type="Google" id="ProtNLM"/>
    </source>
</evidence>
<proteinExistence type="predicted"/>